<evidence type="ECO:0000313" key="11">
    <source>
        <dbReference type="EMBL" id="GMA33046.1"/>
    </source>
</evidence>
<evidence type="ECO:0000256" key="6">
    <source>
        <dbReference type="ARBA" id="ARBA00022989"/>
    </source>
</evidence>
<proteinExistence type="predicted"/>
<dbReference type="PANTHER" id="PTHR33908:SF11">
    <property type="entry name" value="MEMBRANE PROTEIN"/>
    <property type="match status" value="1"/>
</dbReference>
<dbReference type="EMBL" id="BSUM01000001">
    <property type="protein sequence ID" value="GMA33046.1"/>
    <property type="molecule type" value="Genomic_DNA"/>
</dbReference>
<reference evidence="11" key="2">
    <citation type="submission" date="2023-02" db="EMBL/GenBank/DDBJ databases">
        <authorList>
            <person name="Sun Q."/>
            <person name="Mori K."/>
        </authorList>
    </citation>
    <scope>NUCLEOTIDE SEQUENCE</scope>
    <source>
        <strain evidence="11">NBRC 112290</strain>
    </source>
</reference>
<keyword evidence="12" id="KW-1185">Reference proteome</keyword>
<dbReference type="Proteomes" id="UP001157161">
    <property type="component" value="Unassembled WGS sequence"/>
</dbReference>
<keyword evidence="6 9" id="KW-1133">Transmembrane helix</keyword>
<sequence length="554" mass="57678">MSAGTLVRRPRPGRAVPLPQLPTPPAAAPAPRAGTTAEPAPRRSARDLLTADRVTAAVTFAVALAVGLWNVTDATAFQDDEGTYAAQAAAAASGGFGPYTYWYDHPPLGWFQLAALAAIPRALGIGDGSELALMRAVAGLLLAVTALLVLLVLRRLAAPRTIALVAVALLLTSPLALTLGRQVFLDNVATPWLLLAVWLALSPRRALWAHAGAGAALGVAVLTKLTSLALGPAVLVALLAGGRWRGRSFSLTAFLTAASLVVTVFPLMALLRTELLAGDGHVSLQEGLEFQLADRSTSGSFWDGATDRHALVIGWVGQSPLLVVAGVLGAIACLTAARTRWLPVALACLALPMIAMTGYLPGMYVVGTLPFLAIAAGAGAARVWGALTSPVRARVTAGRGWRIATAGVAVATIAALGAAVAPSWRAEVRPLATARANDDFREAVAWVETHVPASDDVVVPFSAWSAVQEQGRGGPWNVIALEKVDRDSAFEAAHPDGWRSVEWILEGPTTRPNIDNLALADVGSALESSEVVATFGAWSVHRVTPSALERQVRS</sequence>
<feature type="transmembrane region" description="Helical" evidence="9">
    <location>
        <begin position="403"/>
        <end position="424"/>
    </location>
</feature>
<name>A0AA37XGR5_9MICO</name>
<keyword evidence="3" id="KW-0328">Glycosyltransferase</keyword>
<keyword evidence="2" id="KW-1003">Cell membrane</keyword>
<accession>A0AA37XGR5</accession>
<protein>
    <recommendedName>
        <fullName evidence="10">Glycosyltransferase RgtA/B/C/D-like domain-containing protein</fullName>
    </recommendedName>
</protein>
<dbReference type="GO" id="GO:0016763">
    <property type="term" value="F:pentosyltransferase activity"/>
    <property type="evidence" value="ECO:0007669"/>
    <property type="project" value="TreeGrafter"/>
</dbReference>
<reference evidence="11" key="1">
    <citation type="journal article" date="2014" name="Int. J. Syst. Evol. Microbiol.">
        <title>Complete genome sequence of Corynebacterium casei LMG S-19264T (=DSM 44701T), isolated from a smear-ripened cheese.</title>
        <authorList>
            <consortium name="US DOE Joint Genome Institute (JGI-PGF)"/>
            <person name="Walter F."/>
            <person name="Albersmeier A."/>
            <person name="Kalinowski J."/>
            <person name="Ruckert C."/>
        </authorList>
    </citation>
    <scope>NUCLEOTIDE SEQUENCE</scope>
    <source>
        <strain evidence="11">NBRC 112290</strain>
    </source>
</reference>
<keyword evidence="7 9" id="KW-0472">Membrane</keyword>
<feature type="compositionally biased region" description="Low complexity" evidence="8">
    <location>
        <begin position="29"/>
        <end position="39"/>
    </location>
</feature>
<feature type="domain" description="Glycosyltransferase RgtA/B/C/D-like" evidence="10">
    <location>
        <begin position="104"/>
        <end position="265"/>
    </location>
</feature>
<evidence type="ECO:0000256" key="2">
    <source>
        <dbReference type="ARBA" id="ARBA00022475"/>
    </source>
</evidence>
<dbReference type="GO" id="GO:0009103">
    <property type="term" value="P:lipopolysaccharide biosynthetic process"/>
    <property type="evidence" value="ECO:0007669"/>
    <property type="project" value="UniProtKB-ARBA"/>
</dbReference>
<evidence type="ECO:0000256" key="1">
    <source>
        <dbReference type="ARBA" id="ARBA00004651"/>
    </source>
</evidence>
<feature type="transmembrane region" description="Helical" evidence="9">
    <location>
        <begin position="51"/>
        <end position="71"/>
    </location>
</feature>
<evidence type="ECO:0000259" key="10">
    <source>
        <dbReference type="Pfam" id="PF13231"/>
    </source>
</evidence>
<keyword evidence="4" id="KW-0808">Transferase</keyword>
<evidence type="ECO:0000256" key="9">
    <source>
        <dbReference type="SAM" id="Phobius"/>
    </source>
</evidence>
<gene>
    <name evidence="11" type="ORF">GCM10025875_30380</name>
</gene>
<feature type="transmembrane region" description="Helical" evidence="9">
    <location>
        <begin position="341"/>
        <end position="359"/>
    </location>
</feature>
<evidence type="ECO:0000313" key="12">
    <source>
        <dbReference type="Proteomes" id="UP001157161"/>
    </source>
</evidence>
<comment type="subcellular location">
    <subcellularLocation>
        <location evidence="1">Cell membrane</location>
        <topology evidence="1">Multi-pass membrane protein</topology>
    </subcellularLocation>
</comment>
<feature type="compositionally biased region" description="Pro residues" evidence="8">
    <location>
        <begin position="19"/>
        <end position="28"/>
    </location>
</feature>
<feature type="transmembrane region" description="Helical" evidence="9">
    <location>
        <begin position="132"/>
        <end position="153"/>
    </location>
</feature>
<dbReference type="PANTHER" id="PTHR33908">
    <property type="entry name" value="MANNOSYLTRANSFERASE YKCB-RELATED"/>
    <property type="match status" value="1"/>
</dbReference>
<dbReference type="InterPro" id="IPR038731">
    <property type="entry name" value="RgtA/B/C-like"/>
</dbReference>
<feature type="transmembrane region" description="Helical" evidence="9">
    <location>
        <begin position="371"/>
        <end position="391"/>
    </location>
</feature>
<evidence type="ECO:0000256" key="4">
    <source>
        <dbReference type="ARBA" id="ARBA00022679"/>
    </source>
</evidence>
<dbReference type="AlphaFoldDB" id="A0AA37XGR5"/>
<dbReference type="InterPro" id="IPR050297">
    <property type="entry name" value="LipidA_mod_glycosyltrf_83"/>
</dbReference>
<feature type="transmembrane region" description="Helical" evidence="9">
    <location>
        <begin position="251"/>
        <end position="271"/>
    </location>
</feature>
<evidence type="ECO:0000256" key="5">
    <source>
        <dbReference type="ARBA" id="ARBA00022692"/>
    </source>
</evidence>
<feature type="transmembrane region" description="Helical" evidence="9">
    <location>
        <begin position="312"/>
        <end position="334"/>
    </location>
</feature>
<organism evidence="11 12">
    <name type="scientific">Litorihabitans aurantiacus</name>
    <dbReference type="NCBI Taxonomy" id="1930061"/>
    <lineage>
        <taxon>Bacteria</taxon>
        <taxon>Bacillati</taxon>
        <taxon>Actinomycetota</taxon>
        <taxon>Actinomycetes</taxon>
        <taxon>Micrococcales</taxon>
        <taxon>Beutenbergiaceae</taxon>
        <taxon>Litorihabitans</taxon>
    </lineage>
</organism>
<comment type="caution">
    <text evidence="11">The sequence shown here is derived from an EMBL/GenBank/DDBJ whole genome shotgun (WGS) entry which is preliminary data.</text>
</comment>
<evidence type="ECO:0000256" key="7">
    <source>
        <dbReference type="ARBA" id="ARBA00023136"/>
    </source>
</evidence>
<keyword evidence="5 9" id="KW-0812">Transmembrane</keyword>
<feature type="region of interest" description="Disordered" evidence="8">
    <location>
        <begin position="1"/>
        <end position="44"/>
    </location>
</feature>
<feature type="transmembrane region" description="Helical" evidence="9">
    <location>
        <begin position="213"/>
        <end position="239"/>
    </location>
</feature>
<feature type="transmembrane region" description="Helical" evidence="9">
    <location>
        <begin position="159"/>
        <end position="177"/>
    </location>
</feature>
<evidence type="ECO:0000256" key="8">
    <source>
        <dbReference type="SAM" id="MobiDB-lite"/>
    </source>
</evidence>
<dbReference type="Pfam" id="PF13231">
    <property type="entry name" value="PMT_2"/>
    <property type="match status" value="1"/>
</dbReference>
<dbReference type="GO" id="GO:0005886">
    <property type="term" value="C:plasma membrane"/>
    <property type="evidence" value="ECO:0007669"/>
    <property type="project" value="UniProtKB-SubCell"/>
</dbReference>
<dbReference type="RefSeq" id="WP_284251737.1">
    <property type="nucleotide sequence ID" value="NZ_BSUM01000001.1"/>
</dbReference>
<evidence type="ECO:0000256" key="3">
    <source>
        <dbReference type="ARBA" id="ARBA00022676"/>
    </source>
</evidence>